<comment type="caution">
    <text evidence="10">The sequence shown here is derived from an EMBL/GenBank/DDBJ whole genome shotgun (WGS) entry which is preliminary data.</text>
</comment>
<keyword evidence="3 7" id="KW-0238">DNA-binding</keyword>
<dbReference type="PANTHER" id="PTHR12716:SF8">
    <property type="entry name" value="TRANSCRIPTION INITIATION FACTOR IIE SUBUNIT BETA"/>
    <property type="match status" value="1"/>
</dbReference>
<evidence type="ECO:0000256" key="8">
    <source>
        <dbReference type="SAM" id="MobiDB-lite"/>
    </source>
</evidence>
<keyword evidence="2 7" id="KW-0805">Transcription regulation</keyword>
<dbReference type="PIRSF" id="PIRSF016398">
    <property type="entry name" value="TFIIE-beta"/>
    <property type="match status" value="1"/>
</dbReference>
<dbReference type="OMA" id="RTKKDNH"/>
<name>A0A167KLN2_METRR</name>
<dbReference type="GO" id="GO:0005673">
    <property type="term" value="C:transcription factor TFIIE complex"/>
    <property type="evidence" value="ECO:0007669"/>
    <property type="project" value="UniProtKB-UniRule"/>
</dbReference>
<evidence type="ECO:0000313" key="11">
    <source>
        <dbReference type="EMBL" id="TWU77692.1"/>
    </source>
</evidence>
<dbReference type="Pfam" id="PF22254">
    <property type="entry name" value="TFA2_E-tether"/>
    <property type="match status" value="1"/>
</dbReference>
<comment type="subunit">
    <text evidence="7">Tetramer of two alpha and two beta chains.</text>
</comment>
<reference evidence="13" key="2">
    <citation type="submission" date="2018-12" db="EMBL/GenBank/DDBJ databases">
        <title>The complete genome of Metarhizium rileyi, a key fungal pathogen of Lepidoptera.</title>
        <authorList>
            <person name="Binneck E."/>
            <person name="Lastra C.C.L."/>
            <person name="Sosa-Gomez D.R."/>
        </authorList>
    </citation>
    <scope>NUCLEOTIDE SEQUENCE [LARGE SCALE GENOMIC DNA]</scope>
    <source>
        <strain evidence="13">Cep018-CH2</strain>
    </source>
</reference>
<evidence type="ECO:0000256" key="5">
    <source>
        <dbReference type="ARBA" id="ARBA00023242"/>
    </source>
</evidence>
<evidence type="ECO:0000256" key="3">
    <source>
        <dbReference type="ARBA" id="ARBA00023125"/>
    </source>
</evidence>
<evidence type="ECO:0000259" key="9">
    <source>
        <dbReference type="PROSITE" id="PS51351"/>
    </source>
</evidence>
<dbReference type="Proteomes" id="UP000317257">
    <property type="component" value="Unassembled WGS sequence"/>
</dbReference>
<accession>A0A5C6GIR8</accession>
<keyword evidence="12" id="KW-1185">Reference proteome</keyword>
<dbReference type="GO" id="GO:0016251">
    <property type="term" value="F:RNA polymerase II general transcription initiation factor activity"/>
    <property type="evidence" value="ECO:0007669"/>
    <property type="project" value="EnsemblFungi"/>
</dbReference>
<feature type="region of interest" description="Disordered" evidence="8">
    <location>
        <begin position="22"/>
        <end position="62"/>
    </location>
</feature>
<reference evidence="11" key="3">
    <citation type="journal article" date="2019" name="Microbiol. Resour. Announc.">
        <title>Genome Sequence of Metarhizium rileyi, a Microbial Control Agent for Lepidoptera.</title>
        <authorList>
            <person name="Binneck E."/>
            <person name="Lastra C.C.L."/>
            <person name="Sosa-Gomez D.R."/>
        </authorList>
    </citation>
    <scope>NUCLEOTIDE SEQUENCE</scope>
    <source>
        <strain evidence="11">Cep018-CH2</strain>
    </source>
</reference>
<keyword evidence="4 7" id="KW-0804">Transcription</keyword>
<organism evidence="10 12">
    <name type="scientific">Metarhizium rileyi (strain RCEF 4871)</name>
    <name type="common">Nomuraea rileyi</name>
    <dbReference type="NCBI Taxonomy" id="1649241"/>
    <lineage>
        <taxon>Eukaryota</taxon>
        <taxon>Fungi</taxon>
        <taxon>Dikarya</taxon>
        <taxon>Ascomycota</taxon>
        <taxon>Pezizomycotina</taxon>
        <taxon>Sordariomycetes</taxon>
        <taxon>Hypocreomycetidae</taxon>
        <taxon>Hypocreales</taxon>
        <taxon>Clavicipitaceae</taxon>
        <taxon>Metarhizium</taxon>
    </lineage>
</organism>
<dbReference type="InterPro" id="IPR054600">
    <property type="entry name" value="TFA2_E-tether"/>
</dbReference>
<dbReference type="InterPro" id="IPR016656">
    <property type="entry name" value="TFIIE-bsu"/>
</dbReference>
<dbReference type="EMBL" id="SBHS01000003">
    <property type="protein sequence ID" value="TWU77692.1"/>
    <property type="molecule type" value="Genomic_DNA"/>
</dbReference>
<comment type="similarity">
    <text evidence="7">Belongs to the TFIIE beta subunit family.</text>
</comment>
<dbReference type="PROSITE" id="PS51351">
    <property type="entry name" value="TFIIE_BETA_C"/>
    <property type="match status" value="1"/>
</dbReference>
<feature type="domain" description="TFIIE beta" evidence="9">
    <location>
        <begin position="70"/>
        <end position="155"/>
    </location>
</feature>
<dbReference type="EMBL" id="AZHC01000001">
    <property type="protein sequence ID" value="OAA51884.1"/>
    <property type="molecule type" value="Genomic_DNA"/>
</dbReference>
<keyword evidence="5 7" id="KW-0539">Nucleus</keyword>
<proteinExistence type="inferred from homology"/>
<comment type="function">
    <text evidence="6 7">Recruits TFIIH to the initiation complex and stimulates the RNA polymerase II C-terminal domain kinase and DNA-dependent ATPase activities of TFIIH. Both TFIIH and TFIIE are required for promoter clearance by RNA polymerase.</text>
</comment>
<dbReference type="GO" id="GO:0003677">
    <property type="term" value="F:DNA binding"/>
    <property type="evidence" value="ECO:0007669"/>
    <property type="project" value="UniProtKB-UniRule"/>
</dbReference>
<dbReference type="Pfam" id="PF02186">
    <property type="entry name" value="TFIIE_beta"/>
    <property type="match status" value="1"/>
</dbReference>
<dbReference type="AlphaFoldDB" id="A0A167KLN2"/>
<gene>
    <name evidence="11" type="ORF">ED733_008301</name>
    <name evidence="10" type="ORF">NOR_00477</name>
</gene>
<dbReference type="InterPro" id="IPR003166">
    <property type="entry name" value="TFIIE_bsu_DNA-bd"/>
</dbReference>
<evidence type="ECO:0000313" key="12">
    <source>
        <dbReference type="Proteomes" id="UP000243498"/>
    </source>
</evidence>
<feature type="compositionally biased region" description="Low complexity" evidence="8">
    <location>
        <begin position="34"/>
        <end position="54"/>
    </location>
</feature>
<dbReference type="OrthoDB" id="5323195at2759"/>
<dbReference type="Proteomes" id="UP000243498">
    <property type="component" value="Unassembled WGS sequence"/>
</dbReference>
<comment type="subcellular location">
    <subcellularLocation>
        <location evidence="1 7">Nucleus</location>
    </subcellularLocation>
</comment>
<sequence>MSSYLEKQSSAFRGTLASAAAKLSNPSGTSAGKATSLAPPSPSPSAASDSTTPTAKRKRDMVPEVFSQPQLTGYGAEVKTQMAFAVEYLKKKGEAKTMVDIIDHLSLRGYSDEHKRELTEGLRGHPRVEWRPDASLSEQTWRTGVYLYRPVILNVKDGVSLLAHLQRKTDASGVSVKDLKDGWPDCEETLASLEKQHRVLVVRTKKDNFPRYVWADDSSLHHSVQPEFQVMWHRVPIPSVEDMHRKLVNVGQKPTSEDPLKIQQAAGNKPKVQKKRASKRTGKATNVHMAHLLQDFSHIRR</sequence>
<protein>
    <recommendedName>
        <fullName evidence="7">Transcription initiation factor IIE subunit beta</fullName>
    </recommendedName>
</protein>
<dbReference type="Pfam" id="PF18121">
    <property type="entry name" value="TFA2_Winged_2"/>
    <property type="match status" value="1"/>
</dbReference>
<dbReference type="GO" id="GO:0006367">
    <property type="term" value="P:transcription initiation at RNA polymerase II promoter"/>
    <property type="evidence" value="ECO:0007669"/>
    <property type="project" value="UniProtKB-UniRule"/>
</dbReference>
<dbReference type="GO" id="GO:0001097">
    <property type="term" value="F:TFIIH-class transcription factor complex binding"/>
    <property type="evidence" value="ECO:0007669"/>
    <property type="project" value="TreeGrafter"/>
</dbReference>
<evidence type="ECO:0000256" key="4">
    <source>
        <dbReference type="ARBA" id="ARBA00023163"/>
    </source>
</evidence>
<dbReference type="STRING" id="1081105.A0A167KLN2"/>
<evidence type="ECO:0000313" key="13">
    <source>
        <dbReference type="Proteomes" id="UP000317257"/>
    </source>
</evidence>
<feature type="compositionally biased region" description="Polar residues" evidence="8">
    <location>
        <begin position="24"/>
        <end position="33"/>
    </location>
</feature>
<dbReference type="PANTHER" id="PTHR12716">
    <property type="entry name" value="TRANSCRIPTION INITIATION FACTOR IIE, BETA SUBUNIT"/>
    <property type="match status" value="1"/>
</dbReference>
<reference evidence="10 12" key="1">
    <citation type="journal article" date="2016" name="Genome Biol. Evol.">
        <title>Divergent and convergent evolution of fungal pathogenicity.</title>
        <authorList>
            <person name="Shang Y."/>
            <person name="Xiao G."/>
            <person name="Zheng P."/>
            <person name="Cen K."/>
            <person name="Zhan S."/>
            <person name="Wang C."/>
        </authorList>
    </citation>
    <scope>NUCLEOTIDE SEQUENCE [LARGE SCALE GENOMIC DNA]</scope>
    <source>
        <strain evidence="10 12">RCEF 4871</strain>
    </source>
</reference>
<evidence type="ECO:0000313" key="10">
    <source>
        <dbReference type="EMBL" id="OAA51884.1"/>
    </source>
</evidence>
<dbReference type="InterPro" id="IPR040501">
    <property type="entry name" value="TFA2_Winged_2"/>
</dbReference>
<evidence type="ECO:0000256" key="2">
    <source>
        <dbReference type="ARBA" id="ARBA00023015"/>
    </source>
</evidence>
<evidence type="ECO:0000256" key="6">
    <source>
        <dbReference type="ARBA" id="ARBA00025581"/>
    </source>
</evidence>
<evidence type="ECO:0000256" key="7">
    <source>
        <dbReference type="PIRNR" id="PIRNR016398"/>
    </source>
</evidence>
<accession>A0A167KLN2</accession>
<evidence type="ECO:0000256" key="1">
    <source>
        <dbReference type="ARBA" id="ARBA00004123"/>
    </source>
</evidence>